<feature type="transmembrane region" description="Helical" evidence="6">
    <location>
        <begin position="224"/>
        <end position="249"/>
    </location>
</feature>
<feature type="transmembrane region" description="Helical" evidence="6">
    <location>
        <begin position="183"/>
        <end position="203"/>
    </location>
</feature>
<gene>
    <name evidence="7" type="ORF">EDC64_10631</name>
</gene>
<dbReference type="Pfam" id="PF01943">
    <property type="entry name" value="Polysacc_synt"/>
    <property type="match status" value="1"/>
</dbReference>
<name>A0A4R3LVK6_9HYPH</name>
<feature type="transmembrane region" description="Helical" evidence="6">
    <location>
        <begin position="341"/>
        <end position="362"/>
    </location>
</feature>
<dbReference type="Proteomes" id="UP000294664">
    <property type="component" value="Unassembled WGS sequence"/>
</dbReference>
<feature type="transmembrane region" description="Helical" evidence="6">
    <location>
        <begin position="305"/>
        <end position="329"/>
    </location>
</feature>
<keyword evidence="4 6" id="KW-1133">Transmembrane helix</keyword>
<organism evidence="7 8">
    <name type="scientific">Aquabacter spiritensis</name>
    <dbReference type="NCBI Taxonomy" id="933073"/>
    <lineage>
        <taxon>Bacteria</taxon>
        <taxon>Pseudomonadati</taxon>
        <taxon>Pseudomonadota</taxon>
        <taxon>Alphaproteobacteria</taxon>
        <taxon>Hyphomicrobiales</taxon>
        <taxon>Xanthobacteraceae</taxon>
        <taxon>Aquabacter</taxon>
    </lineage>
</organism>
<dbReference type="InterPro" id="IPR002797">
    <property type="entry name" value="Polysacc_synth"/>
</dbReference>
<evidence type="ECO:0000256" key="4">
    <source>
        <dbReference type="ARBA" id="ARBA00022989"/>
    </source>
</evidence>
<proteinExistence type="predicted"/>
<feature type="transmembrane region" description="Helical" evidence="6">
    <location>
        <begin position="369"/>
        <end position="388"/>
    </location>
</feature>
<keyword evidence="5 6" id="KW-0472">Membrane</keyword>
<dbReference type="AlphaFoldDB" id="A0A4R3LVK6"/>
<evidence type="ECO:0000313" key="8">
    <source>
        <dbReference type="Proteomes" id="UP000294664"/>
    </source>
</evidence>
<keyword evidence="3 6" id="KW-0812">Transmembrane</keyword>
<dbReference type="OrthoDB" id="7875552at2"/>
<feature type="transmembrane region" description="Helical" evidence="6">
    <location>
        <begin position="454"/>
        <end position="475"/>
    </location>
</feature>
<dbReference type="PANTHER" id="PTHR30250">
    <property type="entry name" value="PST FAMILY PREDICTED COLANIC ACID TRANSPORTER"/>
    <property type="match status" value="1"/>
</dbReference>
<feature type="transmembrane region" description="Helical" evidence="6">
    <location>
        <begin position="25"/>
        <end position="48"/>
    </location>
</feature>
<feature type="transmembrane region" description="Helical" evidence="6">
    <location>
        <begin position="261"/>
        <end position="284"/>
    </location>
</feature>
<comment type="subcellular location">
    <subcellularLocation>
        <location evidence="1">Cell membrane</location>
        <topology evidence="1">Multi-pass membrane protein</topology>
    </subcellularLocation>
</comment>
<dbReference type="InterPro" id="IPR050833">
    <property type="entry name" value="Poly_Biosynth_Transport"/>
</dbReference>
<comment type="caution">
    <text evidence="7">The sequence shown here is derived from an EMBL/GenBank/DDBJ whole genome shotgun (WGS) entry which is preliminary data.</text>
</comment>
<sequence>MTSHGRTLLWNVAAMLALGFLQRGMGLVSVTVLARLLGVSGVGAYAFVQSTSQTFFSVSRCGLDAGLHVGLGKLVVRGERARIEATLGEGLSLFCLIAVVGAVVMSLLSDQIAAGLFHAPQLASLVKVGAVVFFALTLTQFFYTAFAGLNAFVAYARISALSGVLLLVATVAGGFIAGVDGAVWGLAAANLAGLSLLGLRLKAELSKHGLHLRPRWPAREARSLLGIGFPFYANGLLLVPVDFLCMAYLSRVAGVEALGDLRATQTLMSVATLVPAALAGPFVAQLAGRLEAGGSPNALLNQIRAIWILSLCLVIGLGTLWPFFIDVLFGTAFAQARTAGVVALTAFVPTMLLSTLTGGLLAMSRSRTLIAAGIFQAAIVSLCAYVLIPRYGLAGYLACQTISMAAGIFALMVVVPRHFPDGIWRAWMVPLSLLTLVLTGCLFADQWFEVRWPTRLSIGLCLSSFLVVACGTTVLTRSERNAILSQVGHAARDFLRPN</sequence>
<feature type="transmembrane region" description="Helical" evidence="6">
    <location>
        <begin position="158"/>
        <end position="177"/>
    </location>
</feature>
<reference evidence="7 8" key="1">
    <citation type="submission" date="2019-03" db="EMBL/GenBank/DDBJ databases">
        <title>Genomic Encyclopedia of Type Strains, Phase IV (KMG-IV): sequencing the most valuable type-strain genomes for metagenomic binning, comparative biology and taxonomic classification.</title>
        <authorList>
            <person name="Goeker M."/>
        </authorList>
    </citation>
    <scope>NUCLEOTIDE SEQUENCE [LARGE SCALE GENOMIC DNA]</scope>
    <source>
        <strain evidence="7 8">DSM 9035</strain>
    </source>
</reference>
<dbReference type="GO" id="GO:0005886">
    <property type="term" value="C:plasma membrane"/>
    <property type="evidence" value="ECO:0007669"/>
    <property type="project" value="UniProtKB-SubCell"/>
</dbReference>
<dbReference type="PANTHER" id="PTHR30250:SF11">
    <property type="entry name" value="O-ANTIGEN TRANSPORTER-RELATED"/>
    <property type="match status" value="1"/>
</dbReference>
<protein>
    <submittedName>
        <fullName evidence="7">O-antigen/teichoic acid export membrane protein</fullName>
    </submittedName>
</protein>
<evidence type="ECO:0000256" key="3">
    <source>
        <dbReference type="ARBA" id="ARBA00022692"/>
    </source>
</evidence>
<keyword evidence="2" id="KW-1003">Cell membrane</keyword>
<evidence type="ECO:0000256" key="1">
    <source>
        <dbReference type="ARBA" id="ARBA00004651"/>
    </source>
</evidence>
<feature type="transmembrane region" description="Helical" evidence="6">
    <location>
        <begin position="427"/>
        <end position="448"/>
    </location>
</feature>
<dbReference type="RefSeq" id="WP_132031380.1">
    <property type="nucleotide sequence ID" value="NZ_SMAI01000006.1"/>
</dbReference>
<keyword evidence="8" id="KW-1185">Reference proteome</keyword>
<accession>A0A4R3LVK6</accession>
<evidence type="ECO:0000313" key="7">
    <source>
        <dbReference type="EMBL" id="TCT04602.1"/>
    </source>
</evidence>
<evidence type="ECO:0000256" key="5">
    <source>
        <dbReference type="ARBA" id="ARBA00023136"/>
    </source>
</evidence>
<dbReference type="EMBL" id="SMAI01000006">
    <property type="protein sequence ID" value="TCT04602.1"/>
    <property type="molecule type" value="Genomic_DNA"/>
</dbReference>
<evidence type="ECO:0000256" key="2">
    <source>
        <dbReference type="ARBA" id="ARBA00022475"/>
    </source>
</evidence>
<feature type="transmembrane region" description="Helical" evidence="6">
    <location>
        <begin position="128"/>
        <end position="146"/>
    </location>
</feature>
<feature type="transmembrane region" description="Helical" evidence="6">
    <location>
        <begin position="394"/>
        <end position="415"/>
    </location>
</feature>
<feature type="transmembrane region" description="Helical" evidence="6">
    <location>
        <begin position="90"/>
        <end position="108"/>
    </location>
</feature>
<evidence type="ECO:0000256" key="6">
    <source>
        <dbReference type="SAM" id="Phobius"/>
    </source>
</evidence>